<accession>M7Z2C4</accession>
<evidence type="ECO:0000256" key="1">
    <source>
        <dbReference type="SAM" id="MobiDB-lite"/>
    </source>
</evidence>
<proteinExistence type="predicted"/>
<name>M7Z2C4_TRIUA</name>
<feature type="region of interest" description="Disordered" evidence="1">
    <location>
        <begin position="21"/>
        <end position="40"/>
    </location>
</feature>
<protein>
    <submittedName>
        <fullName evidence="3">Uncharacterized protein</fullName>
    </submittedName>
</protein>
<gene>
    <name evidence="3" type="ORF">TRIUR3_11630</name>
</gene>
<organism evidence="3">
    <name type="scientific">Triticum urartu</name>
    <name type="common">Red wild einkorn</name>
    <name type="synonym">Crithodium urartu</name>
    <dbReference type="NCBI Taxonomy" id="4572"/>
    <lineage>
        <taxon>Eukaryota</taxon>
        <taxon>Viridiplantae</taxon>
        <taxon>Streptophyta</taxon>
        <taxon>Embryophyta</taxon>
        <taxon>Tracheophyta</taxon>
        <taxon>Spermatophyta</taxon>
        <taxon>Magnoliopsida</taxon>
        <taxon>Liliopsida</taxon>
        <taxon>Poales</taxon>
        <taxon>Poaceae</taxon>
        <taxon>BOP clade</taxon>
        <taxon>Pooideae</taxon>
        <taxon>Triticodae</taxon>
        <taxon>Triticeae</taxon>
        <taxon>Triticinae</taxon>
        <taxon>Triticum</taxon>
    </lineage>
</organism>
<sequence>MGAKPSLALQLLLPASGFFAPPSNQSWSPRFPVSSTSKEGGFQVEEQLVVSAA</sequence>
<feature type="chain" id="PRO_5009705340" evidence="2">
    <location>
        <begin position="18"/>
        <end position="53"/>
    </location>
</feature>
<feature type="signal peptide" evidence="2">
    <location>
        <begin position="1"/>
        <end position="17"/>
    </location>
</feature>
<evidence type="ECO:0000313" key="3">
    <source>
        <dbReference type="EMBL" id="EMS53616.1"/>
    </source>
</evidence>
<dbReference type="AlphaFoldDB" id="M7Z2C4"/>
<dbReference type="EMBL" id="KD192834">
    <property type="protein sequence ID" value="EMS53616.1"/>
    <property type="molecule type" value="Genomic_DNA"/>
</dbReference>
<feature type="compositionally biased region" description="Polar residues" evidence="1">
    <location>
        <begin position="22"/>
        <end position="38"/>
    </location>
</feature>
<evidence type="ECO:0000256" key="2">
    <source>
        <dbReference type="SAM" id="SignalP"/>
    </source>
</evidence>
<keyword evidence="2" id="KW-0732">Signal</keyword>
<reference evidence="3" key="1">
    <citation type="journal article" date="2013" name="Nature">
        <title>Draft genome of the wheat A-genome progenitor Triticum urartu.</title>
        <authorList>
            <person name="Ling H.Q."/>
            <person name="Zhao S."/>
            <person name="Liu D."/>
            <person name="Wang J."/>
            <person name="Sun H."/>
            <person name="Zhang C."/>
            <person name="Fan H."/>
            <person name="Li D."/>
            <person name="Dong L."/>
            <person name="Tao Y."/>
            <person name="Gao C."/>
            <person name="Wu H."/>
            <person name="Li Y."/>
            <person name="Cui Y."/>
            <person name="Guo X."/>
            <person name="Zheng S."/>
            <person name="Wang B."/>
            <person name="Yu K."/>
            <person name="Liang Q."/>
            <person name="Yang W."/>
            <person name="Lou X."/>
            <person name="Chen J."/>
            <person name="Feng M."/>
            <person name="Jian J."/>
            <person name="Zhang X."/>
            <person name="Luo G."/>
            <person name="Jiang Y."/>
            <person name="Liu J."/>
            <person name="Wang Z."/>
            <person name="Sha Y."/>
            <person name="Zhang B."/>
            <person name="Wu H."/>
            <person name="Tang D."/>
            <person name="Shen Q."/>
            <person name="Xue P."/>
            <person name="Zou S."/>
            <person name="Wang X."/>
            <person name="Liu X."/>
            <person name="Wang F."/>
            <person name="Yang Y."/>
            <person name="An X."/>
            <person name="Dong Z."/>
            <person name="Zhang K."/>
            <person name="Zhang X."/>
            <person name="Luo M.C."/>
            <person name="Dvorak J."/>
            <person name="Tong Y."/>
            <person name="Wang J."/>
            <person name="Yang H."/>
            <person name="Li Z."/>
            <person name="Wang D."/>
            <person name="Zhang A."/>
            <person name="Wang J."/>
        </authorList>
    </citation>
    <scope>NUCLEOTIDE SEQUENCE</scope>
</reference>